<comment type="caution">
    <text evidence="3">The sequence shown here is derived from an EMBL/GenBank/DDBJ whole genome shotgun (WGS) entry which is preliminary data.</text>
</comment>
<dbReference type="RefSeq" id="WP_003351800.1">
    <property type="nucleotide sequence ID" value="NZ_AFEU01000002.1"/>
</dbReference>
<evidence type="ECO:0000313" key="4">
    <source>
        <dbReference type="Proteomes" id="UP000010523"/>
    </source>
</evidence>
<dbReference type="PANTHER" id="PTHR46558:SF11">
    <property type="entry name" value="HTH-TYPE TRANSCRIPTIONAL REGULATOR XRE"/>
    <property type="match status" value="1"/>
</dbReference>
<dbReference type="InterPro" id="IPR010982">
    <property type="entry name" value="Lambda_DNA-bd_dom_sf"/>
</dbReference>
<sequence length="135" mass="16255">MSLSKKLRELRIKKGWTQDFVADMMKVDRSTISRYETGRSLPDYQTILQFAEIFKVEKEYLVAELDPQAEEKDKPALLLKENSNDRELELILELLEKEPKIKDILLEWYNYDDKKRTLVINTVRAFMKEIRHYKR</sequence>
<dbReference type="Pfam" id="PF01381">
    <property type="entry name" value="HTH_3"/>
    <property type="match status" value="1"/>
</dbReference>
<dbReference type="PANTHER" id="PTHR46558">
    <property type="entry name" value="TRACRIPTIONAL REGULATORY PROTEIN-RELATED-RELATED"/>
    <property type="match status" value="1"/>
</dbReference>
<proteinExistence type="predicted"/>
<dbReference type="AlphaFoldDB" id="I3E1I3"/>
<gene>
    <name evidence="3" type="ORF">PB1_08332</name>
</gene>
<accession>I3E1I3</accession>
<reference evidence="3 4" key="1">
    <citation type="journal article" date="2012" name="Appl. Environ. Microbiol.">
        <title>Genome Sequence of Thermotolerant Bacillus methanolicus: Features and Regulation Related to Methylotrophy and Production of L-Lysine and L-Glutamate from Methanol.</title>
        <authorList>
            <person name="Heggeset T.M."/>
            <person name="Krog A."/>
            <person name="Balzer S."/>
            <person name="Wentzel A."/>
            <person name="Ellingsen T.E."/>
            <person name="Brautaset T."/>
        </authorList>
    </citation>
    <scope>NUCLEOTIDE SEQUENCE [LARGE SCALE GENOMIC DNA]</scope>
    <source>
        <strain evidence="3 4">PB1</strain>
    </source>
</reference>
<dbReference type="EMBL" id="AFEU01000002">
    <property type="protein sequence ID" value="EIJ80354.1"/>
    <property type="molecule type" value="Genomic_DNA"/>
</dbReference>
<dbReference type="OrthoDB" id="9805856at2"/>
<evidence type="ECO:0000256" key="1">
    <source>
        <dbReference type="ARBA" id="ARBA00023125"/>
    </source>
</evidence>
<dbReference type="SUPFAM" id="SSF47413">
    <property type="entry name" value="lambda repressor-like DNA-binding domains"/>
    <property type="match status" value="1"/>
</dbReference>
<dbReference type="CDD" id="cd00093">
    <property type="entry name" value="HTH_XRE"/>
    <property type="match status" value="1"/>
</dbReference>
<dbReference type="SMART" id="SM00530">
    <property type="entry name" value="HTH_XRE"/>
    <property type="match status" value="1"/>
</dbReference>
<keyword evidence="4" id="KW-1185">Reference proteome</keyword>
<protein>
    <submittedName>
        <fullName evidence="3">Cro/CI family transcriptional regulator</fullName>
    </submittedName>
</protein>
<dbReference type="PATRIC" id="fig|997296.3.peg.1770"/>
<organism evidence="3 4">
    <name type="scientific">Bacillus methanolicus PB1</name>
    <dbReference type="NCBI Taxonomy" id="997296"/>
    <lineage>
        <taxon>Bacteria</taxon>
        <taxon>Bacillati</taxon>
        <taxon>Bacillota</taxon>
        <taxon>Bacilli</taxon>
        <taxon>Bacillales</taxon>
        <taxon>Bacillaceae</taxon>
        <taxon>Bacillus</taxon>
    </lineage>
</organism>
<dbReference type="STRING" id="997296.PB1_08332"/>
<dbReference type="Gene3D" id="1.10.260.40">
    <property type="entry name" value="lambda repressor-like DNA-binding domains"/>
    <property type="match status" value="1"/>
</dbReference>
<dbReference type="Proteomes" id="UP000010523">
    <property type="component" value="Unassembled WGS sequence"/>
</dbReference>
<dbReference type="InterPro" id="IPR001387">
    <property type="entry name" value="Cro/C1-type_HTH"/>
</dbReference>
<keyword evidence="1" id="KW-0238">DNA-binding</keyword>
<dbReference type="PROSITE" id="PS50943">
    <property type="entry name" value="HTH_CROC1"/>
    <property type="match status" value="1"/>
</dbReference>
<dbReference type="GO" id="GO:0003677">
    <property type="term" value="F:DNA binding"/>
    <property type="evidence" value="ECO:0007669"/>
    <property type="project" value="UniProtKB-KW"/>
</dbReference>
<feature type="domain" description="HTH cro/C1-type" evidence="2">
    <location>
        <begin position="7"/>
        <end position="61"/>
    </location>
</feature>
<evidence type="ECO:0000259" key="2">
    <source>
        <dbReference type="PROSITE" id="PS50943"/>
    </source>
</evidence>
<dbReference type="eggNOG" id="COG1396">
    <property type="taxonomic scope" value="Bacteria"/>
</dbReference>
<evidence type="ECO:0000313" key="3">
    <source>
        <dbReference type="EMBL" id="EIJ80354.1"/>
    </source>
</evidence>
<name>I3E1I3_BACMT</name>